<dbReference type="OrthoDB" id="9182871at2"/>
<evidence type="ECO:0008006" key="3">
    <source>
        <dbReference type="Google" id="ProtNLM"/>
    </source>
</evidence>
<sequence>MGGFIQIIEMQTSRFDEVEALGKEIRARLDDGSPSSPLRGTITADRDRPGVYLNIVEFDSYEAAMENSSRPETGEFAARLAKLCDAPPKFYNLDVREVWEPTARG</sequence>
<keyword evidence="2" id="KW-1185">Reference proteome</keyword>
<name>A0A561T4K5_9PSEU</name>
<dbReference type="EMBL" id="VIWU01000001">
    <property type="protein sequence ID" value="TWF82029.1"/>
    <property type="molecule type" value="Genomic_DNA"/>
</dbReference>
<comment type="caution">
    <text evidence="1">The sequence shown here is derived from an EMBL/GenBank/DDBJ whole genome shotgun (WGS) entry which is preliminary data.</text>
</comment>
<protein>
    <recommendedName>
        <fullName evidence="3">Antibiotic biosynthesis monooxygenase</fullName>
    </recommendedName>
</protein>
<reference evidence="1 2" key="1">
    <citation type="submission" date="2019-06" db="EMBL/GenBank/DDBJ databases">
        <title>Sequencing the genomes of 1000 actinobacteria strains.</title>
        <authorList>
            <person name="Klenk H.-P."/>
        </authorList>
    </citation>
    <scope>NUCLEOTIDE SEQUENCE [LARGE SCALE GENOMIC DNA]</scope>
    <source>
        <strain evidence="1 2">DSM 45671</strain>
    </source>
</reference>
<dbReference type="RefSeq" id="WP_147260425.1">
    <property type="nucleotide sequence ID" value="NZ_VIWU01000001.1"/>
</dbReference>
<dbReference type="AlphaFoldDB" id="A0A561T4K5"/>
<evidence type="ECO:0000313" key="2">
    <source>
        <dbReference type="Proteomes" id="UP000321261"/>
    </source>
</evidence>
<organism evidence="1 2">
    <name type="scientific">Pseudonocardia hierapolitana</name>
    <dbReference type="NCBI Taxonomy" id="1128676"/>
    <lineage>
        <taxon>Bacteria</taxon>
        <taxon>Bacillati</taxon>
        <taxon>Actinomycetota</taxon>
        <taxon>Actinomycetes</taxon>
        <taxon>Pseudonocardiales</taxon>
        <taxon>Pseudonocardiaceae</taxon>
        <taxon>Pseudonocardia</taxon>
    </lineage>
</organism>
<dbReference type="Proteomes" id="UP000321261">
    <property type="component" value="Unassembled WGS sequence"/>
</dbReference>
<proteinExistence type="predicted"/>
<accession>A0A561T4K5</accession>
<gene>
    <name evidence="1" type="ORF">FHX44_117974</name>
</gene>
<evidence type="ECO:0000313" key="1">
    <source>
        <dbReference type="EMBL" id="TWF82029.1"/>
    </source>
</evidence>